<proteinExistence type="predicted"/>
<feature type="chain" id="PRO_5045120336" evidence="2">
    <location>
        <begin position="19"/>
        <end position="232"/>
    </location>
</feature>
<protein>
    <submittedName>
        <fullName evidence="3">Uncharacterized protein</fullName>
    </submittedName>
</protein>
<evidence type="ECO:0000256" key="1">
    <source>
        <dbReference type="SAM" id="MobiDB-lite"/>
    </source>
</evidence>
<evidence type="ECO:0000313" key="4">
    <source>
        <dbReference type="Proteomes" id="UP000823941"/>
    </source>
</evidence>
<feature type="region of interest" description="Disordered" evidence="1">
    <location>
        <begin position="22"/>
        <end position="54"/>
    </location>
</feature>
<sequence length="232" mass="26294">MDSRLIWLVCVGLLCAEAKPTKQNTNNESTSSIDESTSGAQTNKEESQHSQQGHKNIIMETKEDAPNGAVDIEIEEIIDVPLEPDVTPEELGPLYIANNRQDVLNPMIDLEQMMSPNAAAMTPLVGLEEMMLPEIPASNPLVGLEEISMPQRLPLTPLVDFEEMMEPAAASSISAGFSLRKRNKKKQDARRRLGTRRVFRDPSLVRNYYYNPYYRYQPYYYNNYRPSSLHPC</sequence>
<comment type="caution">
    <text evidence="3">The sequence shown here is derived from an EMBL/GenBank/DDBJ whole genome shotgun (WGS) entry which is preliminary data.</text>
</comment>
<evidence type="ECO:0000313" key="3">
    <source>
        <dbReference type="EMBL" id="KAG7308866.1"/>
    </source>
</evidence>
<feature type="signal peptide" evidence="2">
    <location>
        <begin position="1"/>
        <end position="18"/>
    </location>
</feature>
<accession>A0ABQ7QUY0</accession>
<name>A0ABQ7QUY0_PLUXY</name>
<feature type="compositionally biased region" description="Polar residues" evidence="1">
    <location>
        <begin position="22"/>
        <end position="42"/>
    </location>
</feature>
<reference evidence="3 4" key="1">
    <citation type="submission" date="2021-06" db="EMBL/GenBank/DDBJ databases">
        <title>A haploid diamondback moth (Plutella xylostella L.) genome assembly resolves 31 chromosomes and identifies a diamide resistance mutation.</title>
        <authorList>
            <person name="Ward C.M."/>
            <person name="Perry K.D."/>
            <person name="Baker G."/>
            <person name="Powis K."/>
            <person name="Heckel D.G."/>
            <person name="Baxter S.W."/>
        </authorList>
    </citation>
    <scope>NUCLEOTIDE SEQUENCE [LARGE SCALE GENOMIC DNA]</scope>
    <source>
        <strain evidence="3 4">LV</strain>
        <tissue evidence="3">Single pupa</tissue>
    </source>
</reference>
<keyword evidence="4" id="KW-1185">Reference proteome</keyword>
<dbReference type="Proteomes" id="UP000823941">
    <property type="component" value="Chromosome 8"/>
</dbReference>
<gene>
    <name evidence="3" type="ORF">JYU34_006128</name>
</gene>
<organism evidence="3 4">
    <name type="scientific">Plutella xylostella</name>
    <name type="common">Diamondback moth</name>
    <name type="synonym">Plutella maculipennis</name>
    <dbReference type="NCBI Taxonomy" id="51655"/>
    <lineage>
        <taxon>Eukaryota</taxon>
        <taxon>Metazoa</taxon>
        <taxon>Ecdysozoa</taxon>
        <taxon>Arthropoda</taxon>
        <taxon>Hexapoda</taxon>
        <taxon>Insecta</taxon>
        <taxon>Pterygota</taxon>
        <taxon>Neoptera</taxon>
        <taxon>Endopterygota</taxon>
        <taxon>Lepidoptera</taxon>
        <taxon>Glossata</taxon>
        <taxon>Ditrysia</taxon>
        <taxon>Yponomeutoidea</taxon>
        <taxon>Plutellidae</taxon>
        <taxon>Plutella</taxon>
    </lineage>
</organism>
<keyword evidence="2" id="KW-0732">Signal</keyword>
<evidence type="ECO:0000256" key="2">
    <source>
        <dbReference type="SAM" id="SignalP"/>
    </source>
</evidence>
<dbReference type="EMBL" id="JAHIBW010000008">
    <property type="protein sequence ID" value="KAG7308866.1"/>
    <property type="molecule type" value="Genomic_DNA"/>
</dbReference>